<evidence type="ECO:0000313" key="1">
    <source>
        <dbReference type="EMBL" id="SHH86468.1"/>
    </source>
</evidence>
<dbReference type="Pfam" id="PF18950">
    <property type="entry name" value="DUF5694"/>
    <property type="match status" value="1"/>
</dbReference>
<evidence type="ECO:0008006" key="3">
    <source>
        <dbReference type="Google" id="ProtNLM"/>
    </source>
</evidence>
<keyword evidence="2" id="KW-1185">Reference proteome</keyword>
<gene>
    <name evidence="1" type="ORF">SAMN02745180_01222</name>
</gene>
<sequence length="249" mass="29618">MSEKVKIFILGTYHFGNSGEHLVDINCKDVITDQKQEEIKEVIQKLVQFKPNKIAVELKQEDEKRLNEIYIEYCRNNFDEYNEIVNYDNEIVQLGFRLGKMLKHTKIYPIDHMIYLPEEVFEYAEKNCPEFYKEYMNKANEYETSTNEHIRNNTIGENLKYLNNPKRVEKEHSDFYLGLAKIGAGDNYYGADMLTEWYRRNLFIFGNLQNISEKGDRILVIYGAGHCKILRELVKGYRKFEFVDPLNYL</sequence>
<dbReference type="STRING" id="1123281.SAMN02745180_01222"/>
<dbReference type="Proteomes" id="UP000184389">
    <property type="component" value="Unassembled WGS sequence"/>
</dbReference>
<dbReference type="EMBL" id="FQXR01000005">
    <property type="protein sequence ID" value="SHH86468.1"/>
    <property type="molecule type" value="Genomic_DNA"/>
</dbReference>
<dbReference type="OrthoDB" id="2080342at2"/>
<name>A0A1M5WGD6_9FIRM</name>
<dbReference type="AlphaFoldDB" id="A0A1M5WGD6"/>
<evidence type="ECO:0000313" key="2">
    <source>
        <dbReference type="Proteomes" id="UP000184389"/>
    </source>
</evidence>
<dbReference type="RefSeq" id="WP_072743911.1">
    <property type="nucleotide sequence ID" value="NZ_FQXR01000005.1"/>
</dbReference>
<dbReference type="InterPro" id="IPR043749">
    <property type="entry name" value="DUF5694"/>
</dbReference>
<accession>A0A1M5WGD6</accession>
<organism evidence="1 2">
    <name type="scientific">Sporanaerobacter acetigenes DSM 13106</name>
    <dbReference type="NCBI Taxonomy" id="1123281"/>
    <lineage>
        <taxon>Bacteria</taxon>
        <taxon>Bacillati</taxon>
        <taxon>Bacillota</taxon>
        <taxon>Tissierellia</taxon>
        <taxon>Tissierellales</taxon>
        <taxon>Sporanaerobacteraceae</taxon>
        <taxon>Sporanaerobacter</taxon>
    </lineage>
</organism>
<proteinExistence type="predicted"/>
<protein>
    <recommendedName>
        <fullName evidence="3">TraB family protein</fullName>
    </recommendedName>
</protein>
<reference evidence="1 2" key="1">
    <citation type="submission" date="2016-11" db="EMBL/GenBank/DDBJ databases">
        <authorList>
            <person name="Jaros S."/>
            <person name="Januszkiewicz K."/>
            <person name="Wedrychowicz H."/>
        </authorList>
    </citation>
    <scope>NUCLEOTIDE SEQUENCE [LARGE SCALE GENOMIC DNA]</scope>
    <source>
        <strain evidence="1 2">DSM 13106</strain>
    </source>
</reference>